<gene>
    <name evidence="2" type="ORF">CLAN_0025</name>
</gene>
<sequence>MENLEKERKSIRYKLIWILILAAFVDFVITLVLWFFDPFLALIGGFLAGLWIYFWFKFKFFAKFELGLKERLRDELIKELGLNQPNLSRINNHFNGDVSEFGLFSLNGFDVRDICVKNSDEIIFYGLLISGKISKNIEIKENLLGFKSSYFIQDGYLSLYIYTDSDTIIANLKTPLNISYKSAKENIKNIIKIIDQLG</sequence>
<accession>A0A1X9SKR5</accession>
<reference evidence="3" key="2">
    <citation type="journal article" date="2017" name="Genome Biol. Evol.">
        <title>Comparative genomic analysis identifies a Campylobacter clade deficient in selenium metabolism.</title>
        <authorList>
            <person name="Miller W.G."/>
            <person name="Yee E."/>
            <person name="Lopes B.S."/>
            <person name="Chapman M.H."/>
            <person name="Huynh S."/>
            <person name="Bono J.L."/>
            <person name="Parker C.T."/>
            <person name="Strachan N.J.C."/>
            <person name="Forbes K.J."/>
        </authorList>
    </citation>
    <scope>NUCLEOTIDE SEQUENCE [LARGE SCALE GENOMIC DNA]</scope>
    <source>
        <strain evidence="3">NCTC 13004</strain>
    </source>
</reference>
<keyword evidence="1" id="KW-1133">Transmembrane helix</keyword>
<feature type="transmembrane region" description="Helical" evidence="1">
    <location>
        <begin position="15"/>
        <end position="33"/>
    </location>
</feature>
<dbReference type="GeneID" id="46920500"/>
<dbReference type="KEGG" id="clx:CLAN_0025"/>
<proteinExistence type="predicted"/>
<dbReference type="Proteomes" id="UP000202031">
    <property type="component" value="Chromosome"/>
</dbReference>
<protein>
    <submittedName>
        <fullName evidence="2">Uncharacterized protein</fullName>
    </submittedName>
</protein>
<evidence type="ECO:0000313" key="2">
    <source>
        <dbReference type="EMBL" id="ARQ96809.1"/>
    </source>
</evidence>
<evidence type="ECO:0000256" key="1">
    <source>
        <dbReference type="SAM" id="Phobius"/>
    </source>
</evidence>
<evidence type="ECO:0000313" key="3">
    <source>
        <dbReference type="Proteomes" id="UP000202031"/>
    </source>
</evidence>
<name>A0A1X9SKR5_9BACT</name>
<dbReference type="EMBL" id="CP015578">
    <property type="protein sequence ID" value="ARQ96809.1"/>
    <property type="molecule type" value="Genomic_DNA"/>
</dbReference>
<feature type="transmembrane region" description="Helical" evidence="1">
    <location>
        <begin position="39"/>
        <end position="56"/>
    </location>
</feature>
<keyword evidence="1" id="KW-0812">Transmembrane</keyword>
<organism evidence="2 3">
    <name type="scientific">Campylobacter lanienae NCTC 13004</name>
    <dbReference type="NCBI Taxonomy" id="1031753"/>
    <lineage>
        <taxon>Bacteria</taxon>
        <taxon>Pseudomonadati</taxon>
        <taxon>Campylobacterota</taxon>
        <taxon>Epsilonproteobacteria</taxon>
        <taxon>Campylobacterales</taxon>
        <taxon>Campylobacteraceae</taxon>
        <taxon>Campylobacter</taxon>
    </lineage>
</organism>
<keyword evidence="1" id="KW-0472">Membrane</keyword>
<reference evidence="3" key="1">
    <citation type="journal article" date="2017" name="Genome Biol. Evol.">
        <title>Comparative Genomic Analysis Identifies a Campylobacter Clade Deficient in Selenium Metabolism.</title>
        <authorList>
            <person name="Miller W.G."/>
            <person name="Yee E."/>
            <person name="Lopes B.S."/>
            <person name="Chapman M.H."/>
            <person name="Huynh S."/>
            <person name="Bono J.L."/>
            <person name="Parker C.T."/>
            <person name="Strachan N.J.C."/>
            <person name="Forbes K.J."/>
        </authorList>
    </citation>
    <scope>NUCLEOTIDE SEQUENCE [LARGE SCALE GENOMIC DNA]</scope>
    <source>
        <strain evidence="3">NCTC 13004</strain>
    </source>
</reference>
<dbReference type="AlphaFoldDB" id="A0A1X9SKR5"/>
<dbReference type="RefSeq" id="WP_100590271.1">
    <property type="nucleotide sequence ID" value="NZ_CP015578.1"/>
</dbReference>